<keyword evidence="4 6" id="KW-1133">Transmembrane helix</keyword>
<dbReference type="GO" id="GO:0005886">
    <property type="term" value="C:plasma membrane"/>
    <property type="evidence" value="ECO:0007669"/>
    <property type="project" value="UniProtKB-SubCell"/>
</dbReference>
<organism evidence="7">
    <name type="scientific">marine metagenome</name>
    <dbReference type="NCBI Taxonomy" id="408172"/>
    <lineage>
        <taxon>unclassified sequences</taxon>
        <taxon>metagenomes</taxon>
        <taxon>ecological metagenomes</taxon>
    </lineage>
</organism>
<evidence type="ECO:0000256" key="2">
    <source>
        <dbReference type="ARBA" id="ARBA00022475"/>
    </source>
</evidence>
<dbReference type="EMBL" id="UINC01074343">
    <property type="protein sequence ID" value="SVC11439.1"/>
    <property type="molecule type" value="Genomic_DNA"/>
</dbReference>
<evidence type="ECO:0000256" key="5">
    <source>
        <dbReference type="ARBA" id="ARBA00023136"/>
    </source>
</evidence>
<feature type="transmembrane region" description="Helical" evidence="6">
    <location>
        <begin position="34"/>
        <end position="58"/>
    </location>
</feature>
<accession>A0A382JIB7</accession>
<evidence type="ECO:0000256" key="1">
    <source>
        <dbReference type="ARBA" id="ARBA00004651"/>
    </source>
</evidence>
<protein>
    <recommendedName>
        <fullName evidence="8">Polysaccharide biosynthesis protein C-terminal domain-containing protein</fullName>
    </recommendedName>
</protein>
<feature type="transmembrane region" description="Helical" evidence="6">
    <location>
        <begin position="340"/>
        <end position="361"/>
    </location>
</feature>
<feature type="transmembrane region" description="Helical" evidence="6">
    <location>
        <begin position="283"/>
        <end position="303"/>
    </location>
</feature>
<keyword evidence="5 6" id="KW-0472">Membrane</keyword>
<evidence type="ECO:0000256" key="4">
    <source>
        <dbReference type="ARBA" id="ARBA00022989"/>
    </source>
</evidence>
<keyword evidence="2" id="KW-1003">Cell membrane</keyword>
<feature type="non-terminal residue" evidence="7">
    <location>
        <position position="1"/>
    </location>
</feature>
<feature type="transmembrane region" description="Helical" evidence="6">
    <location>
        <begin position="250"/>
        <end position="277"/>
    </location>
</feature>
<gene>
    <name evidence="7" type="ORF">METZ01_LOCUS264293</name>
</gene>
<dbReference type="InterPro" id="IPR050833">
    <property type="entry name" value="Poly_Biosynth_Transport"/>
</dbReference>
<feature type="transmembrane region" description="Helical" evidence="6">
    <location>
        <begin position="207"/>
        <end position="229"/>
    </location>
</feature>
<evidence type="ECO:0000256" key="3">
    <source>
        <dbReference type="ARBA" id="ARBA00022692"/>
    </source>
</evidence>
<feature type="transmembrane region" description="Helical" evidence="6">
    <location>
        <begin position="96"/>
        <end position="113"/>
    </location>
</feature>
<reference evidence="7" key="1">
    <citation type="submission" date="2018-05" db="EMBL/GenBank/DDBJ databases">
        <authorList>
            <person name="Lanie J.A."/>
            <person name="Ng W.-L."/>
            <person name="Kazmierczak K.M."/>
            <person name="Andrzejewski T.M."/>
            <person name="Davidsen T.M."/>
            <person name="Wayne K.J."/>
            <person name="Tettelin H."/>
            <person name="Glass J.I."/>
            <person name="Rusch D."/>
            <person name="Podicherti R."/>
            <person name="Tsui H.-C.T."/>
            <person name="Winkler M.E."/>
        </authorList>
    </citation>
    <scope>NUCLEOTIDE SEQUENCE</scope>
</reference>
<evidence type="ECO:0000256" key="6">
    <source>
        <dbReference type="SAM" id="Phobius"/>
    </source>
</evidence>
<proteinExistence type="predicted"/>
<sequence length="367" mass="40134">LFLLTIANTGGSGITAVFWFIIAALLVPSEYGEIQYFIAIAGLGYIISLIGTSEVITVYTAKKIQLQSTLILISLIAGTISGVVILFLFSKVDVNFLILAFIINDIGLGYLLGKRFFSKYSKYLVTQKSLTLGLGLSFYFIFGVEGILFGLALSYIHFTIIIFNVLKSTKINFSLLKTHFGFVGNNYAISISSVAKNNLDKIIVVPIIGFEILGNYALALQFYAVFMIFSKVVYQYTLPHDSVGQTTTKAKVIALILSVIITVLGITITPFIMPIIFPEYNEAIIAIQIISLAVIPSTVGLILTSKFLGNENSKIVLSGRIMFVITIITLIVILTPIYGIVGIASSFVIASIIQSVLFVCYKLKKDF</sequence>
<feature type="transmembrane region" description="Helical" evidence="6">
    <location>
        <begin position="7"/>
        <end position="28"/>
    </location>
</feature>
<dbReference type="PANTHER" id="PTHR30250">
    <property type="entry name" value="PST FAMILY PREDICTED COLANIC ACID TRANSPORTER"/>
    <property type="match status" value="1"/>
</dbReference>
<feature type="transmembrane region" description="Helical" evidence="6">
    <location>
        <begin position="70"/>
        <end position="90"/>
    </location>
</feature>
<evidence type="ECO:0008006" key="8">
    <source>
        <dbReference type="Google" id="ProtNLM"/>
    </source>
</evidence>
<dbReference type="PANTHER" id="PTHR30250:SF28">
    <property type="entry name" value="POLYSACCHARIDE BIOSYNTHESIS PROTEIN"/>
    <property type="match status" value="1"/>
</dbReference>
<evidence type="ECO:0000313" key="7">
    <source>
        <dbReference type="EMBL" id="SVC11439.1"/>
    </source>
</evidence>
<feature type="transmembrane region" description="Helical" evidence="6">
    <location>
        <begin position="315"/>
        <end position="334"/>
    </location>
</feature>
<comment type="subcellular location">
    <subcellularLocation>
        <location evidence="1">Cell membrane</location>
        <topology evidence="1">Multi-pass membrane protein</topology>
    </subcellularLocation>
</comment>
<dbReference type="AlphaFoldDB" id="A0A382JIB7"/>
<keyword evidence="3 6" id="KW-0812">Transmembrane</keyword>
<name>A0A382JIB7_9ZZZZ</name>